<dbReference type="Pfam" id="PF00512">
    <property type="entry name" value="HisKA"/>
    <property type="match status" value="1"/>
</dbReference>
<dbReference type="EMBL" id="BKAG01000014">
    <property type="protein sequence ID" value="GEP43026.1"/>
    <property type="molecule type" value="Genomic_DNA"/>
</dbReference>
<dbReference type="PRINTS" id="PR00344">
    <property type="entry name" value="BCTRLSENSOR"/>
</dbReference>
<evidence type="ECO:0000256" key="8">
    <source>
        <dbReference type="ARBA" id="ARBA00023012"/>
    </source>
</evidence>
<evidence type="ECO:0000256" key="2">
    <source>
        <dbReference type="ARBA" id="ARBA00012438"/>
    </source>
</evidence>
<dbReference type="PROSITE" id="PS50109">
    <property type="entry name" value="HIS_KIN"/>
    <property type="match status" value="1"/>
</dbReference>
<dbReference type="Proteomes" id="UP000321577">
    <property type="component" value="Unassembled WGS sequence"/>
</dbReference>
<evidence type="ECO:0000256" key="3">
    <source>
        <dbReference type="ARBA" id="ARBA00022553"/>
    </source>
</evidence>
<name>A0A512M8G2_9BACT</name>
<gene>
    <name evidence="11" type="ORF">BGE01nite_23170</name>
</gene>
<evidence type="ECO:0000256" key="6">
    <source>
        <dbReference type="ARBA" id="ARBA00022777"/>
    </source>
</evidence>
<dbReference type="EC" id="2.7.13.3" evidence="2"/>
<protein>
    <recommendedName>
        <fullName evidence="2">histidine kinase</fullName>
        <ecNumber evidence="2">2.7.13.3</ecNumber>
    </recommendedName>
</protein>
<evidence type="ECO:0000256" key="1">
    <source>
        <dbReference type="ARBA" id="ARBA00000085"/>
    </source>
</evidence>
<dbReference type="RefSeq" id="WP_146850608.1">
    <property type="nucleotide sequence ID" value="NZ_BKAG01000014.1"/>
</dbReference>
<accession>A0A512M8G2</accession>
<dbReference type="InterPro" id="IPR003594">
    <property type="entry name" value="HATPase_dom"/>
</dbReference>
<keyword evidence="6" id="KW-0418">Kinase</keyword>
<dbReference type="OrthoDB" id="178645at2"/>
<feature type="transmembrane region" description="Helical" evidence="9">
    <location>
        <begin position="142"/>
        <end position="159"/>
    </location>
</feature>
<keyword evidence="4" id="KW-0808">Transferase</keyword>
<dbReference type="InterPro" id="IPR003661">
    <property type="entry name" value="HisK_dim/P_dom"/>
</dbReference>
<comment type="catalytic activity">
    <reaction evidence="1">
        <text>ATP + protein L-histidine = ADP + protein N-phospho-L-histidine.</text>
        <dbReference type="EC" id="2.7.13.3"/>
    </reaction>
</comment>
<dbReference type="InterPro" id="IPR036890">
    <property type="entry name" value="HATPase_C_sf"/>
</dbReference>
<dbReference type="SMART" id="SM00388">
    <property type="entry name" value="HisKA"/>
    <property type="match status" value="1"/>
</dbReference>
<dbReference type="InterPro" id="IPR036097">
    <property type="entry name" value="HisK_dim/P_sf"/>
</dbReference>
<keyword evidence="9" id="KW-0472">Membrane</keyword>
<reference evidence="11 12" key="1">
    <citation type="submission" date="2019-07" db="EMBL/GenBank/DDBJ databases">
        <title>Whole genome shotgun sequence of Brevifollis gellanilyticus NBRC 108608.</title>
        <authorList>
            <person name="Hosoyama A."/>
            <person name="Uohara A."/>
            <person name="Ohji S."/>
            <person name="Ichikawa N."/>
        </authorList>
    </citation>
    <scope>NUCLEOTIDE SEQUENCE [LARGE SCALE GENOMIC DNA]</scope>
    <source>
        <strain evidence="11 12">NBRC 108608</strain>
    </source>
</reference>
<keyword evidence="12" id="KW-1185">Reference proteome</keyword>
<evidence type="ECO:0000256" key="5">
    <source>
        <dbReference type="ARBA" id="ARBA00022741"/>
    </source>
</evidence>
<keyword evidence="8" id="KW-0902">Two-component regulatory system</keyword>
<sequence>MSAVASLPPVTTPLHFTAVREDVEITPQAAPKVDPKLLLRAESSTRFVGEMQGLNIRNARLGAWFVMVLVPFCSVLDWFAYPDHFWDFLFLRLICSLLCVPLLLALDRPWAAKYHRVYPVILPLLPAIAICVMMYLSGDAGSGYYAGLILCLMGTSFVFHWTFKEIGITVGLVLICYLAATVPNLDFAGGLKANGLFINNTLFILLTCAILYFGARQHHGIRLREFVHRCKVEAQREELRDRNYELTSTFKRLRETEAQLTQNEKLASIGRLSAGIVHEINNPLNFVKSAVFVLKKKSKTMPPDVTEQVEQILADIGEGVDRVAGIVSDLRTFAHPEGRGNMVLDLKQVADRAARLMKKQVLDSSVDLKISIPQAIYVLGDENHVVQVFINLIQNSLDALERRKDPCIEVSLISYKEEGTMLSVKDNGTGIPTDVLQRIFDPFFTTKEVGKGMGLGLSLCYRMMQGMGGGIEARSEPGRSTEFILSFQPPA</sequence>
<evidence type="ECO:0000256" key="9">
    <source>
        <dbReference type="SAM" id="Phobius"/>
    </source>
</evidence>
<dbReference type="PANTHER" id="PTHR43065:SF46">
    <property type="entry name" value="C4-DICARBOXYLATE TRANSPORT SENSOR PROTEIN DCTB"/>
    <property type="match status" value="1"/>
</dbReference>
<feature type="transmembrane region" description="Helical" evidence="9">
    <location>
        <begin position="61"/>
        <end position="79"/>
    </location>
</feature>
<evidence type="ECO:0000313" key="11">
    <source>
        <dbReference type="EMBL" id="GEP43026.1"/>
    </source>
</evidence>
<feature type="domain" description="Histidine kinase" evidence="10">
    <location>
        <begin position="275"/>
        <end position="491"/>
    </location>
</feature>
<feature type="transmembrane region" description="Helical" evidence="9">
    <location>
        <begin position="166"/>
        <end position="185"/>
    </location>
</feature>
<evidence type="ECO:0000256" key="7">
    <source>
        <dbReference type="ARBA" id="ARBA00022840"/>
    </source>
</evidence>
<keyword evidence="5" id="KW-0547">Nucleotide-binding</keyword>
<feature type="transmembrane region" description="Helical" evidence="9">
    <location>
        <begin position="85"/>
        <end position="105"/>
    </location>
</feature>
<dbReference type="CDD" id="cd00082">
    <property type="entry name" value="HisKA"/>
    <property type="match status" value="1"/>
</dbReference>
<keyword evidence="9" id="KW-0812">Transmembrane</keyword>
<feature type="transmembrane region" description="Helical" evidence="9">
    <location>
        <begin position="197"/>
        <end position="215"/>
    </location>
</feature>
<evidence type="ECO:0000313" key="12">
    <source>
        <dbReference type="Proteomes" id="UP000321577"/>
    </source>
</evidence>
<dbReference type="PANTHER" id="PTHR43065">
    <property type="entry name" value="SENSOR HISTIDINE KINASE"/>
    <property type="match status" value="1"/>
</dbReference>
<dbReference type="SUPFAM" id="SSF55874">
    <property type="entry name" value="ATPase domain of HSP90 chaperone/DNA topoisomerase II/histidine kinase"/>
    <property type="match status" value="1"/>
</dbReference>
<keyword evidence="9" id="KW-1133">Transmembrane helix</keyword>
<dbReference type="GO" id="GO:0005524">
    <property type="term" value="F:ATP binding"/>
    <property type="evidence" value="ECO:0007669"/>
    <property type="project" value="UniProtKB-KW"/>
</dbReference>
<dbReference type="SMART" id="SM00387">
    <property type="entry name" value="HATPase_c"/>
    <property type="match status" value="1"/>
</dbReference>
<feature type="transmembrane region" description="Helical" evidence="9">
    <location>
        <begin position="117"/>
        <end position="136"/>
    </location>
</feature>
<dbReference type="InterPro" id="IPR004358">
    <property type="entry name" value="Sig_transdc_His_kin-like_C"/>
</dbReference>
<dbReference type="Pfam" id="PF02518">
    <property type="entry name" value="HATPase_c"/>
    <property type="match status" value="1"/>
</dbReference>
<dbReference type="GO" id="GO:0000155">
    <property type="term" value="F:phosphorelay sensor kinase activity"/>
    <property type="evidence" value="ECO:0007669"/>
    <property type="project" value="InterPro"/>
</dbReference>
<dbReference type="SUPFAM" id="SSF47384">
    <property type="entry name" value="Homodimeric domain of signal transducing histidine kinase"/>
    <property type="match status" value="1"/>
</dbReference>
<proteinExistence type="predicted"/>
<keyword evidence="3" id="KW-0597">Phosphoprotein</keyword>
<keyword evidence="7" id="KW-0067">ATP-binding</keyword>
<evidence type="ECO:0000256" key="4">
    <source>
        <dbReference type="ARBA" id="ARBA00022679"/>
    </source>
</evidence>
<dbReference type="InterPro" id="IPR005467">
    <property type="entry name" value="His_kinase_dom"/>
</dbReference>
<dbReference type="Gene3D" id="3.30.565.10">
    <property type="entry name" value="Histidine kinase-like ATPase, C-terminal domain"/>
    <property type="match status" value="1"/>
</dbReference>
<comment type="caution">
    <text evidence="11">The sequence shown here is derived from an EMBL/GenBank/DDBJ whole genome shotgun (WGS) entry which is preliminary data.</text>
</comment>
<evidence type="ECO:0000259" key="10">
    <source>
        <dbReference type="PROSITE" id="PS50109"/>
    </source>
</evidence>
<organism evidence="11 12">
    <name type="scientific">Brevifollis gellanilyticus</name>
    <dbReference type="NCBI Taxonomy" id="748831"/>
    <lineage>
        <taxon>Bacteria</taxon>
        <taxon>Pseudomonadati</taxon>
        <taxon>Verrucomicrobiota</taxon>
        <taxon>Verrucomicrobiia</taxon>
        <taxon>Verrucomicrobiales</taxon>
        <taxon>Verrucomicrobiaceae</taxon>
    </lineage>
</organism>
<dbReference type="AlphaFoldDB" id="A0A512M8G2"/>
<dbReference type="Gene3D" id="1.10.287.130">
    <property type="match status" value="1"/>
</dbReference>